<organism evidence="2 3">
    <name type="scientific">Escovopsis weberi</name>
    <dbReference type="NCBI Taxonomy" id="150374"/>
    <lineage>
        <taxon>Eukaryota</taxon>
        <taxon>Fungi</taxon>
        <taxon>Dikarya</taxon>
        <taxon>Ascomycota</taxon>
        <taxon>Pezizomycotina</taxon>
        <taxon>Sordariomycetes</taxon>
        <taxon>Hypocreomycetidae</taxon>
        <taxon>Hypocreales</taxon>
        <taxon>Hypocreaceae</taxon>
        <taxon>Escovopsis</taxon>
    </lineage>
</organism>
<feature type="signal peptide" evidence="1">
    <location>
        <begin position="1"/>
        <end position="19"/>
    </location>
</feature>
<evidence type="ECO:0000313" key="3">
    <source>
        <dbReference type="Proteomes" id="UP000053831"/>
    </source>
</evidence>
<accession>A0A0M8N1U9</accession>
<evidence type="ECO:0000256" key="1">
    <source>
        <dbReference type="SAM" id="SignalP"/>
    </source>
</evidence>
<keyword evidence="3" id="KW-1185">Reference proteome</keyword>
<comment type="caution">
    <text evidence="2">The sequence shown here is derived from an EMBL/GenBank/DDBJ whole genome shotgun (WGS) entry which is preliminary data.</text>
</comment>
<evidence type="ECO:0008006" key="4">
    <source>
        <dbReference type="Google" id="ProtNLM"/>
    </source>
</evidence>
<keyword evidence="1" id="KW-0732">Signal</keyword>
<sequence length="233" mass="25436">MRASGPLAALFLVPSVISALPVPISSPRSFIKDNASPQHPLQKADDLTSHVKIETPIPAVPSIEVETPEVPLLHVEVKSAECHPIIITLDGSSLHSDGVFTAADGSPIGASLTFTCQEPPNDSERASWGPPLIIANALLFVGLVLCSIMQYSRNFEIPAGLPDLERFFSRPARREHQVATEFDTQKYNFDYPIREKVLLPAPASMEEELAGFRDIVELVDDLITAEEGLRSFQ</sequence>
<evidence type="ECO:0000313" key="2">
    <source>
        <dbReference type="EMBL" id="KOS21387.1"/>
    </source>
</evidence>
<gene>
    <name evidence="2" type="ORF">ESCO_005195</name>
</gene>
<dbReference type="AlphaFoldDB" id="A0A0M8N1U9"/>
<reference evidence="2 3" key="1">
    <citation type="submission" date="2015-07" db="EMBL/GenBank/DDBJ databases">
        <title>The genome of the fungus Escovopsis weberi, a specialized disease agent of ant agriculture.</title>
        <authorList>
            <person name="de Man T.J."/>
            <person name="Stajich J.E."/>
            <person name="Kubicek C.P."/>
            <person name="Chenthamara K."/>
            <person name="Atanasova L."/>
            <person name="Druzhinina I.S."/>
            <person name="Birnbaum S."/>
            <person name="Barribeau S.M."/>
            <person name="Teiling C."/>
            <person name="Suen G."/>
            <person name="Currie C."/>
            <person name="Gerardo N.M."/>
        </authorList>
    </citation>
    <scope>NUCLEOTIDE SEQUENCE [LARGE SCALE GENOMIC DNA]</scope>
</reference>
<feature type="chain" id="PRO_5005818874" description="Autophagy-related protein 27" evidence="1">
    <location>
        <begin position="20"/>
        <end position="233"/>
    </location>
</feature>
<proteinExistence type="predicted"/>
<protein>
    <recommendedName>
        <fullName evidence="4">Autophagy-related protein 27</fullName>
    </recommendedName>
</protein>
<dbReference type="EMBL" id="LGSR01000008">
    <property type="protein sequence ID" value="KOS21387.1"/>
    <property type="molecule type" value="Genomic_DNA"/>
</dbReference>
<name>A0A0M8N1U9_ESCWE</name>
<dbReference type="Proteomes" id="UP000053831">
    <property type="component" value="Unassembled WGS sequence"/>
</dbReference>